<dbReference type="GO" id="GO:0005634">
    <property type="term" value="C:nucleus"/>
    <property type="evidence" value="ECO:0007669"/>
    <property type="project" value="UniProtKB-SubCell"/>
</dbReference>
<dbReference type="Pfam" id="PF09734">
    <property type="entry name" value="Tau95"/>
    <property type="match status" value="1"/>
</dbReference>
<evidence type="ECO:0000256" key="3">
    <source>
        <dbReference type="ARBA" id="ARBA00005043"/>
    </source>
</evidence>
<dbReference type="InterPro" id="IPR015943">
    <property type="entry name" value="WD40/YVTN_repeat-like_dom_sf"/>
</dbReference>
<name>A0A4Z2DUP9_SCHJA</name>
<evidence type="ECO:0000313" key="14">
    <source>
        <dbReference type="EMBL" id="TNN20256.1"/>
    </source>
</evidence>
<keyword evidence="7 11" id="KW-0853">WD repeat</keyword>
<reference evidence="14 15" key="1">
    <citation type="submission" date="2019-03" db="EMBL/GenBank/DDBJ databases">
        <title>An improved genome assembly of the fluke Schistosoma japonicum.</title>
        <authorList>
            <person name="Hu W."/>
            <person name="Luo F."/>
            <person name="Yin M."/>
            <person name="Mo X."/>
            <person name="Sun C."/>
            <person name="Wu Q."/>
            <person name="Zhu B."/>
            <person name="Xiang M."/>
            <person name="Wang J."/>
            <person name="Wang Y."/>
            <person name="Zhang T."/>
            <person name="Xu B."/>
            <person name="Zheng H."/>
            <person name="Feng Z."/>
        </authorList>
    </citation>
    <scope>NUCLEOTIDE SEQUENCE [LARGE SCALE GENOMIC DNA]</scope>
    <source>
        <strain evidence="14">HuSjv2</strain>
        <tissue evidence="14">Worms</tissue>
    </source>
</reference>
<gene>
    <name evidence="14" type="ORF">EWB00_004531</name>
</gene>
<evidence type="ECO:0000256" key="9">
    <source>
        <dbReference type="ARBA" id="ARBA00022737"/>
    </source>
</evidence>
<evidence type="ECO:0000256" key="11">
    <source>
        <dbReference type="PROSITE-ProRule" id="PRU00221"/>
    </source>
</evidence>
<dbReference type="InterPro" id="IPR042536">
    <property type="entry name" value="TFIIIC_tauA_Sfc1"/>
</dbReference>
<dbReference type="InterPro" id="IPR001680">
    <property type="entry name" value="WD40_rpt"/>
</dbReference>
<proteinExistence type="inferred from homology"/>
<dbReference type="GO" id="GO:0002098">
    <property type="term" value="P:tRNA wobble uridine modification"/>
    <property type="evidence" value="ECO:0007669"/>
    <property type="project" value="InterPro"/>
</dbReference>
<feature type="domain" description="Transcription factor IIIC subunit 5 HTH" evidence="12">
    <location>
        <begin position="157"/>
        <end position="308"/>
    </location>
</feature>
<comment type="similarity">
    <text evidence="4">Belongs to the WD repeat ELP2 family.</text>
</comment>
<accession>A0A4Z2DUP9</accession>
<keyword evidence="9" id="KW-0677">Repeat</keyword>
<evidence type="ECO:0000256" key="5">
    <source>
        <dbReference type="ARBA" id="ARBA00020267"/>
    </source>
</evidence>
<evidence type="ECO:0000259" key="13">
    <source>
        <dbReference type="Pfam" id="PF17682"/>
    </source>
</evidence>
<keyword evidence="8" id="KW-0819">tRNA processing</keyword>
<evidence type="ECO:0000256" key="8">
    <source>
        <dbReference type="ARBA" id="ARBA00022694"/>
    </source>
</evidence>
<dbReference type="PROSITE" id="PS50294">
    <property type="entry name" value="WD_REPEATS_REGION"/>
    <property type="match status" value="2"/>
</dbReference>
<evidence type="ECO:0000256" key="1">
    <source>
        <dbReference type="ARBA" id="ARBA00004123"/>
    </source>
</evidence>
<feature type="repeat" description="WD" evidence="11">
    <location>
        <begin position="1278"/>
        <end position="1310"/>
    </location>
</feature>
<dbReference type="InterPro" id="IPR037289">
    <property type="entry name" value="Elp2"/>
</dbReference>
<feature type="repeat" description="WD" evidence="11">
    <location>
        <begin position="1219"/>
        <end position="1251"/>
    </location>
</feature>
<dbReference type="EMBL" id="SKCS01000029">
    <property type="protein sequence ID" value="TNN20256.1"/>
    <property type="molecule type" value="Genomic_DNA"/>
</dbReference>
<evidence type="ECO:0000256" key="6">
    <source>
        <dbReference type="ARBA" id="ARBA00022490"/>
    </source>
</evidence>
<evidence type="ECO:0000256" key="10">
    <source>
        <dbReference type="ARBA" id="ARBA00023242"/>
    </source>
</evidence>
<dbReference type="InterPro" id="IPR036322">
    <property type="entry name" value="WD40_repeat_dom_sf"/>
</dbReference>
<dbReference type="OrthoDB" id="27911at2759"/>
<dbReference type="InterPro" id="IPR019136">
    <property type="entry name" value="TF_IIIC_su-5_HTH"/>
</dbReference>
<feature type="domain" description="Transcription factor IIIC subunit Tfc1/Sfc1 triple barrel" evidence="13">
    <location>
        <begin position="12"/>
        <end position="109"/>
    </location>
</feature>
<evidence type="ECO:0000256" key="7">
    <source>
        <dbReference type="ARBA" id="ARBA00022574"/>
    </source>
</evidence>
<dbReference type="Proteomes" id="UP000311919">
    <property type="component" value="Unassembled WGS sequence"/>
</dbReference>
<dbReference type="PANTHER" id="PTHR44111">
    <property type="entry name" value="ELONGATOR COMPLEX PROTEIN 2"/>
    <property type="match status" value="1"/>
</dbReference>
<comment type="caution">
    <text evidence="14">The sequence shown here is derived from an EMBL/GenBank/DDBJ whole genome shotgun (WGS) entry which is preliminary data.</text>
</comment>
<evidence type="ECO:0000256" key="2">
    <source>
        <dbReference type="ARBA" id="ARBA00004496"/>
    </source>
</evidence>
<dbReference type="SUPFAM" id="SSF50978">
    <property type="entry name" value="WD40 repeat-like"/>
    <property type="match status" value="3"/>
</dbReference>
<dbReference type="InterPro" id="IPR041499">
    <property type="entry name" value="Tfc1/Sfc1_N"/>
</dbReference>
<dbReference type="GO" id="GO:0005737">
    <property type="term" value="C:cytoplasm"/>
    <property type="evidence" value="ECO:0007669"/>
    <property type="project" value="UniProtKB-SubCell"/>
</dbReference>
<evidence type="ECO:0000313" key="15">
    <source>
        <dbReference type="Proteomes" id="UP000311919"/>
    </source>
</evidence>
<dbReference type="Pfam" id="PF00400">
    <property type="entry name" value="WD40"/>
    <property type="match status" value="4"/>
</dbReference>
<keyword evidence="15" id="KW-1185">Reference proteome</keyword>
<dbReference type="Gene3D" id="3.30.200.160">
    <property type="entry name" value="TFIIIC, subcomplex tauA, subunit Sfc1, barrel domain"/>
    <property type="match status" value="1"/>
</dbReference>
<dbReference type="UniPathway" id="UPA00988"/>
<comment type="pathway">
    <text evidence="3">tRNA modification; 5-methoxycarbonylmethyl-2-thiouridine-tRNA biosynthesis.</text>
</comment>
<dbReference type="Gene3D" id="2.130.10.10">
    <property type="entry name" value="YVTN repeat-like/Quinoprotein amine dehydrogenase"/>
    <property type="match status" value="4"/>
</dbReference>
<dbReference type="Pfam" id="PF17682">
    <property type="entry name" value="Tau95_N"/>
    <property type="match status" value="1"/>
</dbReference>
<comment type="subcellular location">
    <subcellularLocation>
        <location evidence="2">Cytoplasm</location>
    </subcellularLocation>
    <subcellularLocation>
        <location evidence="1">Nucleus</location>
    </subcellularLocation>
</comment>
<keyword evidence="10" id="KW-0539">Nucleus</keyword>
<dbReference type="GO" id="GO:0033588">
    <property type="term" value="C:elongator holoenzyme complex"/>
    <property type="evidence" value="ECO:0007669"/>
    <property type="project" value="InterPro"/>
</dbReference>
<protein>
    <recommendedName>
        <fullName evidence="5">Elongator complex protein 2</fullName>
    </recommendedName>
</protein>
<sequence length="1449" mass="164431">MDLTFPDKVFYGVEFPAVVNNVDAAIEMLGGLCQISEVFADDKRRLNLSFRPHMVYAKPACGDGRSSNSFIMRVQRFRNKVTGELKLVPVILGRVSRVYKFDAMADFQFGPFERVTTTAEGPKGTPPNYRIFYNDLIIKDPTTMIDSYLSRDVPLYLPPVLFSRQDTPIMYNFAPRYRTTEYIQLEEKGHNLPVSRKARPTFGYLVNLDDITPTSPRPGAVQRVINLGLLAVPVKEAIQKLFDERPIWMRPALAYHMPADTRLVYFDQILPSIAYYMVRGPWSRAWIRYGYDPRKDPESRRYQVIDFRVQAYMVVRKLLCHSSSRKRMLCTDATKRFLTDCRKPCESVHSRENSFLDELLNSSKKPHEDNIEYDGNDDLDPNIIDDAEDDDGDDKIQKTLGKVTDYHFGPNNWPTTHQVRYCLSDIEIPEVQAMLQEVPDRTEIDPVDGWLPPGGIKRIRDLLGQYLKKWISESNQTYTDSGQDILFSIMEVANKENISLNSKIRCVYTSIGINHFSGCSSTLALSLSDTSTVENILAFGSSHFICLAKSYFYPNDETINLNTNFSKDSFRVYQTLPGHNSDVRCVRWLYCCLQKGSSQVYQQPICFLMSADCCGTVMIWACPTKHLISSNATNDWQIINKFQAPKDCIINAIDGYFFPSSVNDHSCSGILFLSAAVDTSVHNWSVRIPQNLFTCNSVLLPCVSIKNITRMPSLCLCLRSFCVKYSFPNARNMTFDVFWLHIIVLGLDNGQTEIWSSCLASGQNESVESINFTLSVTLSGHQDWTRCVDVCFDQKSVSPVVLIATGGQDSIVRLWRLYSPENDINVTSTGDVKASSFQLPKLFPTNKICVCVAAESVLASHENWVTGVRWASTINCSFPPNLLTCSMDKSLIIWQPPSENVLESSDTCSLWKEKARLGHFGDTGLSLLDCHWLPSDDQKVFVHTFQGSISVWCKSEKEFWLPALPLTGHVGPVSDLSWMSTFSDETIKNSDLCTYLLTAGFDQTVRLHARQQNSSDKELCQEFWFELARPQIHGYNMNAIASISPTFYVSAGDEKVVRVFTTTKDFLNSFKKLFQSAIIRSELDRILADSLIPTGAVQPPLGLSNQITSCTPNNNNCSFSEILNSDEEDNAHNQCFRKEENRNVDKMCASNELPTEDRLQHATLWPEVKKLYGHPYELHCLAVHPHQLLVASACTASKPEYAHIILWNGNSNWCIHQRLQHHQLTVTQLAWSHDGTKLLAVSRDRTWSLWSEQLMDIKVEVMNGQLSNFVLTAYPVKGQSHSRIIWTCAWSPDDRYFFTGSRDSSIYCWNGIVKTENATDNLLSEARRRIDIYKDLGQSVTALDICNSVDPGGISNHHSYLMAVGLESGRIILLKLFETDSSERLFAWSPVFNFPPGWCHVSGKRLRRISFSSEKDNRNNHLRNSIIYLATSGDDGLVRIFKINRELLL</sequence>
<organism evidence="14 15">
    <name type="scientific">Schistosoma japonicum</name>
    <name type="common">Blood fluke</name>
    <dbReference type="NCBI Taxonomy" id="6182"/>
    <lineage>
        <taxon>Eukaryota</taxon>
        <taxon>Metazoa</taxon>
        <taxon>Spiralia</taxon>
        <taxon>Lophotrochozoa</taxon>
        <taxon>Platyhelminthes</taxon>
        <taxon>Trematoda</taxon>
        <taxon>Digenea</taxon>
        <taxon>Strigeidida</taxon>
        <taxon>Schistosomatoidea</taxon>
        <taxon>Schistosomatidae</taxon>
        <taxon>Schistosoma</taxon>
    </lineage>
</organism>
<dbReference type="PANTHER" id="PTHR44111:SF1">
    <property type="entry name" value="ELONGATOR COMPLEX PROTEIN 2"/>
    <property type="match status" value="1"/>
</dbReference>
<keyword evidence="6" id="KW-0963">Cytoplasm</keyword>
<dbReference type="STRING" id="6182.A0A4Z2DUP9"/>
<dbReference type="PROSITE" id="PS50082">
    <property type="entry name" value="WD_REPEATS_2"/>
    <property type="match status" value="2"/>
</dbReference>
<evidence type="ECO:0000259" key="12">
    <source>
        <dbReference type="Pfam" id="PF09734"/>
    </source>
</evidence>
<evidence type="ECO:0000256" key="4">
    <source>
        <dbReference type="ARBA" id="ARBA00005881"/>
    </source>
</evidence>
<dbReference type="SMART" id="SM00320">
    <property type="entry name" value="WD40"/>
    <property type="match status" value="8"/>
</dbReference>